<dbReference type="InterPro" id="IPR036890">
    <property type="entry name" value="HATPase_C_sf"/>
</dbReference>
<dbReference type="PANTHER" id="PTHR35526:SF3">
    <property type="entry name" value="ANTI-SIGMA-F FACTOR RSBW"/>
    <property type="match status" value="1"/>
</dbReference>
<keyword evidence="1" id="KW-0418">Kinase</keyword>
<keyword evidence="1" id="KW-0723">Serine/threonine-protein kinase</keyword>
<organism evidence="3 4">
    <name type="scientific">Streptomyces longwoodensis</name>
    <dbReference type="NCBI Taxonomy" id="68231"/>
    <lineage>
        <taxon>Bacteria</taxon>
        <taxon>Bacillati</taxon>
        <taxon>Actinomycetota</taxon>
        <taxon>Actinomycetes</taxon>
        <taxon>Kitasatosporales</taxon>
        <taxon>Streptomycetaceae</taxon>
        <taxon>Streptomyces</taxon>
    </lineage>
</organism>
<reference evidence="3 4" key="1">
    <citation type="submission" date="2015-10" db="EMBL/GenBank/DDBJ databases">
        <title>Draft genome sequence of Streptomyces longwoodensis DSM 41677, type strain for the species Streptomyces longwoodensis.</title>
        <authorList>
            <person name="Ruckert C."/>
            <person name="Winkler A."/>
            <person name="Kalinowski J."/>
            <person name="Kampfer P."/>
            <person name="Glaeser S."/>
        </authorList>
    </citation>
    <scope>NUCLEOTIDE SEQUENCE [LARGE SCALE GENOMIC DNA]</scope>
    <source>
        <strain evidence="3 4">DSM 41677</strain>
    </source>
</reference>
<dbReference type="STRING" id="68231.AQJ30_22705"/>
<sequence>MPKNWGRSFPGQPWQVAEARHFVAALLEDEPPSLVDDAVLVVGELAANAVRHTRSGWYRGWFLVLVGFADDFVRIQVIDQGSDDEPMVRSVNSPVDQGGRGLMLVSACAKDWGVKDRSGGGRCIWADLARVDV</sequence>
<dbReference type="InterPro" id="IPR050267">
    <property type="entry name" value="Anti-sigma-factor_SerPK"/>
</dbReference>
<dbReference type="GO" id="GO:0004674">
    <property type="term" value="F:protein serine/threonine kinase activity"/>
    <property type="evidence" value="ECO:0007669"/>
    <property type="project" value="UniProtKB-KW"/>
</dbReference>
<dbReference type="Proteomes" id="UP000053271">
    <property type="component" value="Unassembled WGS sequence"/>
</dbReference>
<proteinExistence type="predicted"/>
<dbReference type="Gene3D" id="3.30.565.10">
    <property type="entry name" value="Histidine kinase-like ATPase, C-terminal domain"/>
    <property type="match status" value="1"/>
</dbReference>
<feature type="domain" description="Histidine kinase/HSP90-like ATPase" evidence="2">
    <location>
        <begin position="9"/>
        <end position="126"/>
    </location>
</feature>
<name>A0A101QTU7_9ACTN</name>
<dbReference type="Pfam" id="PF13581">
    <property type="entry name" value="HATPase_c_2"/>
    <property type="match status" value="1"/>
</dbReference>
<dbReference type="CDD" id="cd16936">
    <property type="entry name" value="HATPase_RsbW-like"/>
    <property type="match status" value="1"/>
</dbReference>
<dbReference type="GeneID" id="91427427"/>
<evidence type="ECO:0000256" key="1">
    <source>
        <dbReference type="ARBA" id="ARBA00022527"/>
    </source>
</evidence>
<evidence type="ECO:0000313" key="3">
    <source>
        <dbReference type="EMBL" id="KUN36031.1"/>
    </source>
</evidence>
<dbReference type="EMBL" id="LMWS01000028">
    <property type="protein sequence ID" value="KUN36031.1"/>
    <property type="molecule type" value="Genomic_DNA"/>
</dbReference>
<gene>
    <name evidence="3" type="ORF">AQJ30_22705</name>
</gene>
<protein>
    <recommendedName>
        <fullName evidence="2">Histidine kinase/HSP90-like ATPase domain-containing protein</fullName>
    </recommendedName>
</protein>
<dbReference type="SUPFAM" id="SSF55874">
    <property type="entry name" value="ATPase domain of HSP90 chaperone/DNA topoisomerase II/histidine kinase"/>
    <property type="match status" value="1"/>
</dbReference>
<keyword evidence="1" id="KW-0808">Transferase</keyword>
<evidence type="ECO:0000259" key="2">
    <source>
        <dbReference type="Pfam" id="PF13581"/>
    </source>
</evidence>
<dbReference type="InterPro" id="IPR003594">
    <property type="entry name" value="HATPase_dom"/>
</dbReference>
<dbReference type="PANTHER" id="PTHR35526">
    <property type="entry name" value="ANTI-SIGMA-F FACTOR RSBW-RELATED"/>
    <property type="match status" value="1"/>
</dbReference>
<dbReference type="AlphaFoldDB" id="A0A101QTU7"/>
<dbReference type="RefSeq" id="WP_067237079.1">
    <property type="nucleotide sequence ID" value="NZ_CP130728.1"/>
</dbReference>
<keyword evidence="4" id="KW-1185">Reference proteome</keyword>
<evidence type="ECO:0000313" key="4">
    <source>
        <dbReference type="Proteomes" id="UP000053271"/>
    </source>
</evidence>
<accession>A0A101QTU7</accession>
<comment type="caution">
    <text evidence="3">The sequence shown here is derived from an EMBL/GenBank/DDBJ whole genome shotgun (WGS) entry which is preliminary data.</text>
</comment>